<proteinExistence type="predicted"/>
<evidence type="ECO:0000313" key="1">
    <source>
        <dbReference type="EMBL" id="KAI4862768.1"/>
    </source>
</evidence>
<reference evidence="1 2" key="1">
    <citation type="journal article" date="2022" name="New Phytol.">
        <title>Ecological generalism drives hyperdiversity of secondary metabolite gene clusters in xylarialean endophytes.</title>
        <authorList>
            <person name="Franco M.E.E."/>
            <person name="Wisecaver J.H."/>
            <person name="Arnold A.E."/>
            <person name="Ju Y.M."/>
            <person name="Slot J.C."/>
            <person name="Ahrendt S."/>
            <person name="Moore L.P."/>
            <person name="Eastman K.E."/>
            <person name="Scott K."/>
            <person name="Konkel Z."/>
            <person name="Mondo S.J."/>
            <person name="Kuo A."/>
            <person name="Hayes R.D."/>
            <person name="Haridas S."/>
            <person name="Andreopoulos B."/>
            <person name="Riley R."/>
            <person name="LaButti K."/>
            <person name="Pangilinan J."/>
            <person name="Lipzen A."/>
            <person name="Amirebrahimi M."/>
            <person name="Yan J."/>
            <person name="Adam C."/>
            <person name="Keymanesh K."/>
            <person name="Ng V."/>
            <person name="Louie K."/>
            <person name="Northen T."/>
            <person name="Drula E."/>
            <person name="Henrissat B."/>
            <person name="Hsieh H.M."/>
            <person name="Youens-Clark K."/>
            <person name="Lutzoni F."/>
            <person name="Miadlikowska J."/>
            <person name="Eastwood D.C."/>
            <person name="Hamelin R.C."/>
            <person name="Grigoriev I.V."/>
            <person name="U'Ren J.M."/>
        </authorList>
    </citation>
    <scope>NUCLEOTIDE SEQUENCE [LARGE SCALE GENOMIC DNA]</scope>
    <source>
        <strain evidence="1 2">CBS 119005</strain>
    </source>
</reference>
<keyword evidence="2" id="KW-1185">Reference proteome</keyword>
<evidence type="ECO:0000313" key="2">
    <source>
        <dbReference type="Proteomes" id="UP001497700"/>
    </source>
</evidence>
<dbReference type="EMBL" id="MU393519">
    <property type="protein sequence ID" value="KAI4862768.1"/>
    <property type="molecule type" value="Genomic_DNA"/>
</dbReference>
<gene>
    <name evidence="1" type="ORF">F4820DRAFT_400669</name>
</gene>
<name>A0ACB9YUY3_9PEZI</name>
<accession>A0ACB9YUY3</accession>
<comment type="caution">
    <text evidence="1">The sequence shown here is derived from an EMBL/GenBank/DDBJ whole genome shotgun (WGS) entry which is preliminary data.</text>
</comment>
<organism evidence="1 2">
    <name type="scientific">Hypoxylon rubiginosum</name>
    <dbReference type="NCBI Taxonomy" id="110542"/>
    <lineage>
        <taxon>Eukaryota</taxon>
        <taxon>Fungi</taxon>
        <taxon>Dikarya</taxon>
        <taxon>Ascomycota</taxon>
        <taxon>Pezizomycotina</taxon>
        <taxon>Sordariomycetes</taxon>
        <taxon>Xylariomycetidae</taxon>
        <taxon>Xylariales</taxon>
        <taxon>Hypoxylaceae</taxon>
        <taxon>Hypoxylon</taxon>
    </lineage>
</organism>
<sequence>MPNKPPKPKNEAKTSYTYPSLHHDVSKAVSSDIAKTWFSKKSGGAHSEYSTHVMGKFKCDNGGCSNRGWGSKKVTILIRGFSGNGYNAVVFNQRCRSCNKLGTLTLDDTSYVERVAYRLKKWAGVKMEDQRYDGKVGPPHKTELCEGCKRGYCQGGR</sequence>
<dbReference type="Proteomes" id="UP001497700">
    <property type="component" value="Unassembled WGS sequence"/>
</dbReference>
<protein>
    <submittedName>
        <fullName evidence="1">Zinc-binding domain-containing protein</fullName>
    </submittedName>
</protein>